<evidence type="ECO:0000313" key="2">
    <source>
        <dbReference type="EMBL" id="KAG9681499.1"/>
    </source>
</evidence>
<protein>
    <submittedName>
        <fullName evidence="2">Uncharacterized protein</fullName>
    </submittedName>
</protein>
<reference evidence="2" key="1">
    <citation type="journal article" date="2021" name="J Fungi (Basel)">
        <title>Virulence traits and population genomics of the black yeast Aureobasidium melanogenum.</title>
        <authorList>
            <person name="Cernosa A."/>
            <person name="Sun X."/>
            <person name="Gostincar C."/>
            <person name="Fang C."/>
            <person name="Gunde-Cimerman N."/>
            <person name="Song Z."/>
        </authorList>
    </citation>
    <scope>NUCLEOTIDE SEQUENCE</scope>
    <source>
        <strain evidence="2">EXF-9911</strain>
    </source>
</reference>
<evidence type="ECO:0000256" key="1">
    <source>
        <dbReference type="SAM" id="Phobius"/>
    </source>
</evidence>
<feature type="non-terminal residue" evidence="2">
    <location>
        <position position="114"/>
    </location>
</feature>
<comment type="caution">
    <text evidence="2">The sequence shown here is derived from an EMBL/GenBank/DDBJ whole genome shotgun (WGS) entry which is preliminary data.</text>
</comment>
<reference evidence="2" key="2">
    <citation type="submission" date="2021-08" db="EMBL/GenBank/DDBJ databases">
        <authorList>
            <person name="Gostincar C."/>
            <person name="Sun X."/>
            <person name="Song Z."/>
            <person name="Gunde-Cimerman N."/>
        </authorList>
    </citation>
    <scope>NUCLEOTIDE SEQUENCE</scope>
    <source>
        <strain evidence="2">EXF-9911</strain>
    </source>
</reference>
<organism evidence="2 3">
    <name type="scientific">Aureobasidium melanogenum</name>
    <name type="common">Aureobasidium pullulans var. melanogenum</name>
    <dbReference type="NCBI Taxonomy" id="46634"/>
    <lineage>
        <taxon>Eukaryota</taxon>
        <taxon>Fungi</taxon>
        <taxon>Dikarya</taxon>
        <taxon>Ascomycota</taxon>
        <taxon>Pezizomycotina</taxon>
        <taxon>Dothideomycetes</taxon>
        <taxon>Dothideomycetidae</taxon>
        <taxon>Dothideales</taxon>
        <taxon>Saccotheciaceae</taxon>
        <taxon>Aureobasidium</taxon>
    </lineage>
</organism>
<name>A0A9P8E765_AURME</name>
<accession>A0A9P8E765</accession>
<dbReference type="AlphaFoldDB" id="A0A9P8E765"/>
<keyword evidence="1" id="KW-0812">Transmembrane</keyword>
<dbReference type="EMBL" id="JAHFXF010000874">
    <property type="protein sequence ID" value="KAG9681499.1"/>
    <property type="molecule type" value="Genomic_DNA"/>
</dbReference>
<dbReference type="OrthoDB" id="440424at2759"/>
<keyword evidence="1" id="KW-0472">Membrane</keyword>
<dbReference type="Proteomes" id="UP000779574">
    <property type="component" value="Unassembled WGS sequence"/>
</dbReference>
<gene>
    <name evidence="2" type="ORF">KCU76_g14456</name>
</gene>
<evidence type="ECO:0000313" key="3">
    <source>
        <dbReference type="Proteomes" id="UP000779574"/>
    </source>
</evidence>
<sequence length="114" mass="12204">MAANSHERPEWLGQLFTQVNLEDITQAMQNITLADFTHLINMARGQELNATTITKLYGEASKLSGAGTALITAALVIAVIAFCFPMAAAAALFLTPLGFTMNNIAAAEFRAVFL</sequence>
<feature type="transmembrane region" description="Helical" evidence="1">
    <location>
        <begin position="69"/>
        <end position="94"/>
    </location>
</feature>
<keyword evidence="1" id="KW-1133">Transmembrane helix</keyword>
<proteinExistence type="predicted"/>